<reference evidence="6" key="1">
    <citation type="journal article" date="2017" name="Nat. Commun.">
        <title>The North American bullfrog draft genome provides insight into hormonal regulation of long noncoding RNA.</title>
        <authorList>
            <person name="Hammond S.A."/>
            <person name="Warren R.L."/>
            <person name="Vandervalk B.P."/>
            <person name="Kucuk E."/>
            <person name="Khan H."/>
            <person name="Gibb E.A."/>
            <person name="Pandoh P."/>
            <person name="Kirk H."/>
            <person name="Zhao Y."/>
            <person name="Jones M."/>
            <person name="Mungall A.J."/>
            <person name="Coope R."/>
            <person name="Pleasance S."/>
            <person name="Moore R.A."/>
            <person name="Holt R.A."/>
            <person name="Round J.M."/>
            <person name="Ohora S."/>
            <person name="Walle B.V."/>
            <person name="Veldhoen N."/>
            <person name="Helbing C.C."/>
            <person name="Birol I."/>
        </authorList>
    </citation>
    <scope>NUCLEOTIDE SEQUENCE [LARGE SCALE GENOMIC DNA]</scope>
</reference>
<evidence type="ECO:0000256" key="2">
    <source>
        <dbReference type="ARBA" id="ARBA00012452"/>
    </source>
</evidence>
<protein>
    <recommendedName>
        <fullName evidence="2">glutathione transferase</fullName>
        <ecNumber evidence="2">2.5.1.18</ecNumber>
    </recommendedName>
</protein>
<organism evidence="5 6">
    <name type="scientific">Aquarana catesbeiana</name>
    <name type="common">American bullfrog</name>
    <name type="synonym">Rana catesbeiana</name>
    <dbReference type="NCBI Taxonomy" id="8400"/>
    <lineage>
        <taxon>Eukaryota</taxon>
        <taxon>Metazoa</taxon>
        <taxon>Chordata</taxon>
        <taxon>Craniata</taxon>
        <taxon>Vertebrata</taxon>
        <taxon>Euteleostomi</taxon>
        <taxon>Amphibia</taxon>
        <taxon>Batrachia</taxon>
        <taxon>Anura</taxon>
        <taxon>Neobatrachia</taxon>
        <taxon>Ranoidea</taxon>
        <taxon>Ranidae</taxon>
        <taxon>Aquarana</taxon>
    </lineage>
</organism>
<dbReference type="Pfam" id="PF14497">
    <property type="entry name" value="GST_C_3"/>
    <property type="match status" value="1"/>
</dbReference>
<dbReference type="Gene3D" id="1.20.1050.130">
    <property type="match status" value="1"/>
</dbReference>
<sequence length="129" mass="14881">MYVDGNSDLMTLMLSMPFQKEEEKQKQRDLIKQRALNRYFPVFEKALENKKYLVGDKLSFADVSLVETILAVEEVHPNILQDFPNLQAFKAKMSAIPTIKRFLEPGSQKKPVADETYVNTVKKVLSLSW</sequence>
<dbReference type="EC" id="2.5.1.18" evidence="2"/>
<dbReference type="PRINTS" id="PR01266">
    <property type="entry name" value="GSTRNSFRASEA"/>
</dbReference>
<dbReference type="GO" id="GO:0006749">
    <property type="term" value="P:glutathione metabolic process"/>
    <property type="evidence" value="ECO:0007669"/>
    <property type="project" value="TreeGrafter"/>
</dbReference>
<evidence type="ECO:0000256" key="1">
    <source>
        <dbReference type="ARBA" id="ARBA00011055"/>
    </source>
</evidence>
<keyword evidence="3" id="KW-0808">Transferase</keyword>
<dbReference type="PANTHER" id="PTHR11571:SF230">
    <property type="entry name" value="GLUTATHIONE TRANSFERASE"/>
    <property type="match status" value="1"/>
</dbReference>
<evidence type="ECO:0000313" key="5">
    <source>
        <dbReference type="EMBL" id="PIO26427.1"/>
    </source>
</evidence>
<proteinExistence type="inferred from homology"/>
<name>A0A2G9REZ0_AQUCT</name>
<comment type="similarity">
    <text evidence="1">Belongs to the GST superfamily. Alpha family.</text>
</comment>
<dbReference type="PANTHER" id="PTHR11571">
    <property type="entry name" value="GLUTATHIONE S-TRANSFERASE"/>
    <property type="match status" value="1"/>
</dbReference>
<dbReference type="SUPFAM" id="SSF47616">
    <property type="entry name" value="GST C-terminal domain-like"/>
    <property type="match status" value="1"/>
</dbReference>
<dbReference type="EMBL" id="KV944249">
    <property type="protein sequence ID" value="PIO26427.1"/>
    <property type="molecule type" value="Genomic_DNA"/>
</dbReference>
<dbReference type="InterPro" id="IPR050213">
    <property type="entry name" value="GST_superfamily"/>
</dbReference>
<dbReference type="Proteomes" id="UP000228934">
    <property type="component" value="Unassembled WGS sequence"/>
</dbReference>
<dbReference type="AlphaFoldDB" id="A0A2G9REZ0"/>
<keyword evidence="6" id="KW-1185">Reference proteome</keyword>
<gene>
    <name evidence="5" type="ORF">AB205_0084070</name>
</gene>
<evidence type="ECO:0000313" key="6">
    <source>
        <dbReference type="Proteomes" id="UP000228934"/>
    </source>
</evidence>
<evidence type="ECO:0000259" key="4">
    <source>
        <dbReference type="PROSITE" id="PS50405"/>
    </source>
</evidence>
<dbReference type="GO" id="GO:0004364">
    <property type="term" value="F:glutathione transferase activity"/>
    <property type="evidence" value="ECO:0007669"/>
    <property type="project" value="UniProtKB-EC"/>
</dbReference>
<accession>A0A2G9REZ0</accession>
<evidence type="ECO:0000256" key="3">
    <source>
        <dbReference type="ARBA" id="ARBA00022679"/>
    </source>
</evidence>
<dbReference type="PROSITE" id="PS50405">
    <property type="entry name" value="GST_CTER"/>
    <property type="match status" value="1"/>
</dbReference>
<dbReference type="InterPro" id="IPR036282">
    <property type="entry name" value="Glutathione-S-Trfase_C_sf"/>
</dbReference>
<dbReference type="InterPro" id="IPR004046">
    <property type="entry name" value="GST_C"/>
</dbReference>
<dbReference type="InterPro" id="IPR010987">
    <property type="entry name" value="Glutathione-S-Trfase_C-like"/>
</dbReference>
<feature type="domain" description="GST C-terminal" evidence="4">
    <location>
        <begin position="1"/>
        <end position="112"/>
    </location>
</feature>
<dbReference type="FunFam" id="1.20.1050.10:FF:000005">
    <property type="entry name" value="Glutathione S-transferase A1"/>
    <property type="match status" value="1"/>
</dbReference>
<dbReference type="InterPro" id="IPR003080">
    <property type="entry name" value="GST_alpha"/>
</dbReference>
<dbReference type="OrthoDB" id="414243at2759"/>